<dbReference type="AlphaFoldDB" id="A0AAD8P529"/>
<dbReference type="GO" id="GO:0035515">
    <property type="term" value="F:oxidative RNA demethylase activity"/>
    <property type="evidence" value="ECO:0007669"/>
    <property type="project" value="TreeGrafter"/>
</dbReference>
<evidence type="ECO:0000259" key="7">
    <source>
        <dbReference type="PROSITE" id="PS51471"/>
    </source>
</evidence>
<keyword evidence="5 6" id="KW-0408">Iron</keyword>
<keyword evidence="3" id="KW-0223">Dioxygenase</keyword>
<name>A0AAD8P529_TARER</name>
<keyword evidence="2 6" id="KW-0479">Metal-binding</keyword>
<comment type="caution">
    <text evidence="8">The sequence shown here is derived from an EMBL/GenBank/DDBJ whole genome shotgun (WGS) entry which is preliminary data.</text>
</comment>
<evidence type="ECO:0000256" key="4">
    <source>
        <dbReference type="ARBA" id="ARBA00023002"/>
    </source>
</evidence>
<dbReference type="GO" id="GO:0005737">
    <property type="term" value="C:cytoplasm"/>
    <property type="evidence" value="ECO:0007669"/>
    <property type="project" value="TreeGrafter"/>
</dbReference>
<dbReference type="Proteomes" id="UP001229421">
    <property type="component" value="Unassembled WGS sequence"/>
</dbReference>
<dbReference type="InterPro" id="IPR037151">
    <property type="entry name" value="AlkB-like_sf"/>
</dbReference>
<dbReference type="GO" id="GO:0035513">
    <property type="term" value="P:oxidative RNA demethylation"/>
    <property type="evidence" value="ECO:0007669"/>
    <property type="project" value="TreeGrafter"/>
</dbReference>
<keyword evidence="9" id="KW-1185">Reference proteome</keyword>
<keyword evidence="4" id="KW-0560">Oxidoreductase</keyword>
<dbReference type="PANTHER" id="PTHR16557">
    <property type="entry name" value="ALKYLATED DNA REPAIR PROTEIN ALKB-RELATED"/>
    <property type="match status" value="1"/>
</dbReference>
<comment type="similarity">
    <text evidence="1">Belongs to the alkB family.</text>
</comment>
<dbReference type="GO" id="GO:0035516">
    <property type="term" value="F:broad specificity oxidative DNA demethylase activity"/>
    <property type="evidence" value="ECO:0007669"/>
    <property type="project" value="TreeGrafter"/>
</dbReference>
<evidence type="ECO:0000256" key="3">
    <source>
        <dbReference type="ARBA" id="ARBA00022964"/>
    </source>
</evidence>
<evidence type="ECO:0000256" key="2">
    <source>
        <dbReference type="ARBA" id="ARBA00022723"/>
    </source>
</evidence>
<proteinExistence type="inferred from homology"/>
<evidence type="ECO:0000313" key="9">
    <source>
        <dbReference type="Proteomes" id="UP001229421"/>
    </source>
</evidence>
<sequence length="273" mass="31358">MQNAALGCPLNGLLKEYHKITRSKINIETKPFTLIVPCERRNLVFDNWRDMTYSLKQLQPGMVLFKNYLTLRGQVDIFNICEKWGVGPGGFYVPRNQDGAKLQRHMMCFGRNWDPVTKYDNFFRSHGSQAPPLPYELISLAQNLSKDLRIIQDLLFTINFCVVNYYSIDGRLDVDQDCDESIYSLERGSPVVSISIGDIAEFYYGDTREEDKLNHVLLESGDVLIFGGKSRHIFHGVKRIWPGTRPIQLFQETHMIPGRLNLTLRQAPCSSYG</sequence>
<evidence type="ECO:0000256" key="6">
    <source>
        <dbReference type="PIRSR" id="PIRSR604574-2"/>
    </source>
</evidence>
<feature type="binding site" evidence="6">
    <location>
        <position position="235"/>
    </location>
    <ligand>
        <name>Fe cation</name>
        <dbReference type="ChEBI" id="CHEBI:24875"/>
        <note>catalytic</note>
    </ligand>
</feature>
<comment type="cofactor">
    <cofactor evidence="6">
        <name>Fe(2+)</name>
        <dbReference type="ChEBI" id="CHEBI:29033"/>
    </cofactor>
    <text evidence="6">Binds 1 Fe(2+) ion per subunit.</text>
</comment>
<organism evidence="8 9">
    <name type="scientific">Tagetes erecta</name>
    <name type="common">African marigold</name>
    <dbReference type="NCBI Taxonomy" id="13708"/>
    <lineage>
        <taxon>Eukaryota</taxon>
        <taxon>Viridiplantae</taxon>
        <taxon>Streptophyta</taxon>
        <taxon>Embryophyta</taxon>
        <taxon>Tracheophyta</taxon>
        <taxon>Spermatophyta</taxon>
        <taxon>Magnoliopsida</taxon>
        <taxon>eudicotyledons</taxon>
        <taxon>Gunneridae</taxon>
        <taxon>Pentapetalae</taxon>
        <taxon>asterids</taxon>
        <taxon>campanulids</taxon>
        <taxon>Asterales</taxon>
        <taxon>Asteraceae</taxon>
        <taxon>Asteroideae</taxon>
        <taxon>Heliantheae alliance</taxon>
        <taxon>Tageteae</taxon>
        <taxon>Tagetes</taxon>
    </lineage>
</organism>
<accession>A0AAD8P529</accession>
<dbReference type="Pfam" id="PF13532">
    <property type="entry name" value="2OG-FeII_Oxy_2"/>
    <property type="match status" value="1"/>
</dbReference>
<dbReference type="PANTHER" id="PTHR16557:SF10">
    <property type="entry name" value="2-OXOGLUTARATE-DEPENDENT DIOXYGENASE FAMILY PROTEIN"/>
    <property type="match status" value="1"/>
</dbReference>
<evidence type="ECO:0000256" key="1">
    <source>
        <dbReference type="ARBA" id="ARBA00007879"/>
    </source>
</evidence>
<dbReference type="EMBL" id="JAUHHV010000002">
    <property type="protein sequence ID" value="KAK1433818.1"/>
    <property type="molecule type" value="Genomic_DNA"/>
</dbReference>
<reference evidence="8" key="1">
    <citation type="journal article" date="2023" name="bioRxiv">
        <title>Improved chromosome-level genome assembly for marigold (Tagetes erecta).</title>
        <authorList>
            <person name="Jiang F."/>
            <person name="Yuan L."/>
            <person name="Wang S."/>
            <person name="Wang H."/>
            <person name="Xu D."/>
            <person name="Wang A."/>
            <person name="Fan W."/>
        </authorList>
    </citation>
    <scope>NUCLEOTIDE SEQUENCE</scope>
    <source>
        <strain evidence="8">WSJ</strain>
        <tissue evidence="8">Leaf</tissue>
    </source>
</reference>
<dbReference type="GO" id="GO:0008198">
    <property type="term" value="F:ferrous iron binding"/>
    <property type="evidence" value="ECO:0007669"/>
    <property type="project" value="TreeGrafter"/>
</dbReference>
<protein>
    <recommendedName>
        <fullName evidence="7">Fe2OG dioxygenase domain-containing protein</fullName>
    </recommendedName>
</protein>
<dbReference type="InterPro" id="IPR004574">
    <property type="entry name" value="Alkb"/>
</dbReference>
<dbReference type="InterPro" id="IPR005123">
    <property type="entry name" value="Oxoglu/Fe-dep_dioxygenase_dom"/>
</dbReference>
<evidence type="ECO:0000256" key="5">
    <source>
        <dbReference type="ARBA" id="ARBA00023004"/>
    </source>
</evidence>
<dbReference type="SUPFAM" id="SSF51197">
    <property type="entry name" value="Clavaminate synthase-like"/>
    <property type="match status" value="1"/>
</dbReference>
<feature type="binding site" evidence="6">
    <location>
        <position position="177"/>
    </location>
    <ligand>
        <name>Fe cation</name>
        <dbReference type="ChEBI" id="CHEBI:24875"/>
        <note>catalytic</note>
    </ligand>
</feature>
<feature type="domain" description="Fe2OG dioxygenase" evidence="7">
    <location>
        <begin position="157"/>
        <end position="268"/>
    </location>
</feature>
<dbReference type="InterPro" id="IPR027450">
    <property type="entry name" value="AlkB-like"/>
</dbReference>
<gene>
    <name evidence="8" type="ORF">QVD17_10735</name>
</gene>
<dbReference type="Gene3D" id="2.60.120.590">
    <property type="entry name" value="Alpha-ketoglutarate-dependent dioxygenase AlkB-like"/>
    <property type="match status" value="1"/>
</dbReference>
<evidence type="ECO:0000313" key="8">
    <source>
        <dbReference type="EMBL" id="KAK1433818.1"/>
    </source>
</evidence>
<dbReference type="PROSITE" id="PS51471">
    <property type="entry name" value="FE2OG_OXY"/>
    <property type="match status" value="1"/>
</dbReference>